<evidence type="ECO:0000313" key="5">
    <source>
        <dbReference type="EMBL" id="RXN38367.1"/>
    </source>
</evidence>
<comment type="caution">
    <text evidence="5">The sequence shown here is derived from an EMBL/GenBank/DDBJ whole genome shotgun (WGS) entry which is preliminary data.</text>
</comment>
<organism evidence="5 6">
    <name type="scientific">Labeo rohita</name>
    <name type="common">Indian major carp</name>
    <name type="synonym">Cyprinus rohita</name>
    <dbReference type="NCBI Taxonomy" id="84645"/>
    <lineage>
        <taxon>Eukaryota</taxon>
        <taxon>Metazoa</taxon>
        <taxon>Chordata</taxon>
        <taxon>Craniata</taxon>
        <taxon>Vertebrata</taxon>
        <taxon>Euteleostomi</taxon>
        <taxon>Actinopterygii</taxon>
        <taxon>Neopterygii</taxon>
        <taxon>Teleostei</taxon>
        <taxon>Ostariophysi</taxon>
        <taxon>Cypriniformes</taxon>
        <taxon>Cyprinidae</taxon>
        <taxon>Labeoninae</taxon>
        <taxon>Labeonini</taxon>
        <taxon>Labeo</taxon>
    </lineage>
</organism>
<dbReference type="Proteomes" id="UP000290572">
    <property type="component" value="Unassembled WGS sequence"/>
</dbReference>
<dbReference type="AlphaFoldDB" id="A0A498P4L2"/>
<accession>A0A498P4L2</accession>
<keyword evidence="6" id="KW-1185">Reference proteome</keyword>
<feature type="region of interest" description="Disordered" evidence="2">
    <location>
        <begin position="1"/>
        <end position="28"/>
    </location>
</feature>
<feature type="region of interest" description="Disordered" evidence="2">
    <location>
        <begin position="40"/>
        <end position="73"/>
    </location>
</feature>
<evidence type="ECO:0000313" key="6">
    <source>
        <dbReference type="Proteomes" id="UP000290572"/>
    </source>
</evidence>
<reference evidence="5 6" key="1">
    <citation type="submission" date="2018-03" db="EMBL/GenBank/DDBJ databases">
        <title>Draft genome sequence of Rohu Carp (Labeo rohita).</title>
        <authorList>
            <person name="Das P."/>
            <person name="Kushwaha B."/>
            <person name="Joshi C.G."/>
            <person name="Kumar D."/>
            <person name="Nagpure N.S."/>
            <person name="Sahoo L."/>
            <person name="Das S.P."/>
            <person name="Bit A."/>
            <person name="Patnaik S."/>
            <person name="Meher P.K."/>
            <person name="Jayasankar P."/>
            <person name="Koringa P.G."/>
            <person name="Patel N.V."/>
            <person name="Hinsu A.T."/>
            <person name="Kumar R."/>
            <person name="Pandey M."/>
            <person name="Agarwal S."/>
            <person name="Srivastava S."/>
            <person name="Singh M."/>
            <person name="Iquebal M.A."/>
            <person name="Jaiswal S."/>
            <person name="Angadi U.B."/>
            <person name="Kumar N."/>
            <person name="Raza M."/>
            <person name="Shah T.M."/>
            <person name="Rai A."/>
            <person name="Jena J.K."/>
        </authorList>
    </citation>
    <scope>NUCLEOTIDE SEQUENCE [LARGE SCALE GENOMIC DNA]</scope>
    <source>
        <strain evidence="5">DASCIFA01</strain>
        <tissue evidence="5">Testis</tissue>
    </source>
</reference>
<dbReference type="InterPro" id="IPR007527">
    <property type="entry name" value="Znf_SWIM"/>
</dbReference>
<keyword evidence="1" id="KW-0862">Zinc</keyword>
<evidence type="ECO:0000259" key="3">
    <source>
        <dbReference type="PROSITE" id="PS50966"/>
    </source>
</evidence>
<evidence type="ECO:0000313" key="4">
    <source>
        <dbReference type="EMBL" id="RXN17377.1"/>
    </source>
</evidence>
<dbReference type="EMBL" id="QBIY01012748">
    <property type="protein sequence ID" value="RXN17377.1"/>
    <property type="molecule type" value="Genomic_DNA"/>
</dbReference>
<protein>
    <recommendedName>
        <fullName evidence="3">SWIM-type domain-containing protein</fullName>
    </recommendedName>
</protein>
<gene>
    <name evidence="5" type="ORF">ROHU_001181</name>
    <name evidence="4" type="ORF">ROHU_026946</name>
</gene>
<sequence length="297" mass="31641">MELSSHACGDPSRSQSGGRQPTPVPTRVKLTWASTARKAPLELSSHACGDPSSPRLGGANLPPCPPESSLRGLAPLEKPPWSSAATPVEIRQVPEQGVPTYPRAHQSRAYVWPEPLQNPRGGLCKAICAKMDQAVTLRDSVPVVLVRSSCTCAAGQAVCNHLVALLYQTAHYSESGMSVVPPVLSCTETEQKWHKPRSMGVKPGPVDTMVVVKARPGTSSTSGIRSTLYKAYSGDLPVPSTLNPQAHYAGFDTHNLPLICHMNISDDKPLVDSVFGKVQAGSILSYHHPLPTPGGIR</sequence>
<evidence type="ECO:0000256" key="2">
    <source>
        <dbReference type="SAM" id="MobiDB-lite"/>
    </source>
</evidence>
<proteinExistence type="predicted"/>
<dbReference type="PROSITE" id="PS50966">
    <property type="entry name" value="ZF_SWIM"/>
    <property type="match status" value="1"/>
</dbReference>
<dbReference type="EMBL" id="QBIY01004902">
    <property type="protein sequence ID" value="RXN38367.1"/>
    <property type="molecule type" value="Genomic_DNA"/>
</dbReference>
<keyword evidence="1" id="KW-0479">Metal-binding</keyword>
<evidence type="ECO:0000256" key="1">
    <source>
        <dbReference type="PROSITE-ProRule" id="PRU00325"/>
    </source>
</evidence>
<name>A0A498P4L2_LABRO</name>
<dbReference type="GO" id="GO:0008270">
    <property type="term" value="F:zinc ion binding"/>
    <property type="evidence" value="ECO:0007669"/>
    <property type="project" value="UniProtKB-KW"/>
</dbReference>
<keyword evidence="1" id="KW-0863">Zinc-finger</keyword>
<feature type="domain" description="SWIM-type" evidence="3">
    <location>
        <begin position="135"/>
        <end position="170"/>
    </location>
</feature>